<protein>
    <submittedName>
        <fullName evidence="5">Substrate-binding domain-containing protein</fullName>
    </submittedName>
</protein>
<keyword evidence="3" id="KW-0804">Transcription</keyword>
<dbReference type="Pfam" id="PF13407">
    <property type="entry name" value="Peripla_BP_4"/>
    <property type="match status" value="1"/>
</dbReference>
<dbReference type="RefSeq" id="WP_186858937.1">
    <property type="nucleotide sequence ID" value="NZ_JACOON010000008.1"/>
</dbReference>
<dbReference type="InterPro" id="IPR028082">
    <property type="entry name" value="Peripla_BP_I"/>
</dbReference>
<dbReference type="SMART" id="SM00354">
    <property type="entry name" value="HTH_LACI"/>
    <property type="match status" value="1"/>
</dbReference>
<gene>
    <name evidence="5" type="ORF">H8S18_14155</name>
</gene>
<dbReference type="Pfam" id="PF00356">
    <property type="entry name" value="LacI"/>
    <property type="match status" value="1"/>
</dbReference>
<organism evidence="5 6">
    <name type="scientific">Christensenella tenuis</name>
    <dbReference type="NCBI Taxonomy" id="2763033"/>
    <lineage>
        <taxon>Bacteria</taxon>
        <taxon>Bacillati</taxon>
        <taxon>Bacillota</taxon>
        <taxon>Clostridia</taxon>
        <taxon>Christensenellales</taxon>
        <taxon>Christensenellaceae</taxon>
        <taxon>Christensenella</taxon>
    </lineage>
</organism>
<dbReference type="Gene3D" id="3.40.50.2300">
    <property type="match status" value="2"/>
</dbReference>
<dbReference type="Proteomes" id="UP000606889">
    <property type="component" value="Unassembled WGS sequence"/>
</dbReference>
<reference evidence="5 6" key="1">
    <citation type="submission" date="2020-08" db="EMBL/GenBank/DDBJ databases">
        <title>Genome public.</title>
        <authorList>
            <person name="Liu C."/>
            <person name="Sun Q."/>
        </authorList>
    </citation>
    <scope>NUCLEOTIDE SEQUENCE [LARGE SCALE GENOMIC DNA]</scope>
    <source>
        <strain evidence="5 6">NSJ-35</strain>
    </source>
</reference>
<dbReference type="EMBL" id="JACOON010000008">
    <property type="protein sequence ID" value="MBC5649487.1"/>
    <property type="molecule type" value="Genomic_DNA"/>
</dbReference>
<keyword evidence="2" id="KW-0238">DNA-binding</keyword>
<keyword evidence="1" id="KW-0805">Transcription regulation</keyword>
<dbReference type="PROSITE" id="PS50932">
    <property type="entry name" value="HTH_LACI_2"/>
    <property type="match status" value="1"/>
</dbReference>
<dbReference type="InterPro" id="IPR025997">
    <property type="entry name" value="SBP_2_dom"/>
</dbReference>
<name>A0ABR7EI80_9FIRM</name>
<dbReference type="CDD" id="cd01392">
    <property type="entry name" value="HTH_LacI"/>
    <property type="match status" value="1"/>
</dbReference>
<evidence type="ECO:0000313" key="5">
    <source>
        <dbReference type="EMBL" id="MBC5649487.1"/>
    </source>
</evidence>
<dbReference type="PANTHER" id="PTHR30146">
    <property type="entry name" value="LACI-RELATED TRANSCRIPTIONAL REPRESSOR"/>
    <property type="match status" value="1"/>
</dbReference>
<dbReference type="SUPFAM" id="SSF53822">
    <property type="entry name" value="Periplasmic binding protein-like I"/>
    <property type="match status" value="1"/>
</dbReference>
<dbReference type="InterPro" id="IPR010982">
    <property type="entry name" value="Lambda_DNA-bd_dom_sf"/>
</dbReference>
<feature type="domain" description="HTH lacI-type" evidence="4">
    <location>
        <begin position="1"/>
        <end position="55"/>
    </location>
</feature>
<proteinExistence type="predicted"/>
<dbReference type="InterPro" id="IPR000843">
    <property type="entry name" value="HTH_LacI"/>
</dbReference>
<evidence type="ECO:0000259" key="4">
    <source>
        <dbReference type="PROSITE" id="PS50932"/>
    </source>
</evidence>
<keyword evidence="6" id="KW-1185">Reference proteome</keyword>
<dbReference type="CDD" id="cd06307">
    <property type="entry name" value="PBP1_sugar_binding"/>
    <property type="match status" value="1"/>
</dbReference>
<evidence type="ECO:0000313" key="6">
    <source>
        <dbReference type="Proteomes" id="UP000606889"/>
    </source>
</evidence>
<sequence length="333" mass="36696">MTSYEIAKLAGVSRATVYRVLNHKPNVKDEVRLKVQAVIDEYGYRPNVAGKALVKQRRQGVIGVLLPKIESDFYMQVREGIDTAAAEYEGMGFEVGCLEMSGLTAEDELSAIAEMKKRRADGIVLVGVDDEKVKDALRNFPGPVVTLLSDIRGTERICFVGNELVKSGRTAGQLMAMLLRPSAKIGIIATGLGLQAHRDRIEGFRGYAAENGLEVFGIYENGDDDEKTYAAGKRILEERPDGIYMTTGLGTDGLERALRECNQQGKVRVILSDMGTSSVRMLVQGSADFIICQEPYREGYLALKLLLDYLVKGEMPAQKEYLTKIEIITSESI</sequence>
<comment type="caution">
    <text evidence="5">The sequence shown here is derived from an EMBL/GenBank/DDBJ whole genome shotgun (WGS) entry which is preliminary data.</text>
</comment>
<evidence type="ECO:0000256" key="3">
    <source>
        <dbReference type="ARBA" id="ARBA00023163"/>
    </source>
</evidence>
<evidence type="ECO:0000256" key="2">
    <source>
        <dbReference type="ARBA" id="ARBA00023125"/>
    </source>
</evidence>
<dbReference type="PANTHER" id="PTHR30146:SF152">
    <property type="entry name" value="TRANSCRIPTIONAL REGULATORY PROTEIN"/>
    <property type="match status" value="1"/>
</dbReference>
<dbReference type="SUPFAM" id="SSF47413">
    <property type="entry name" value="lambda repressor-like DNA-binding domains"/>
    <property type="match status" value="1"/>
</dbReference>
<evidence type="ECO:0000256" key="1">
    <source>
        <dbReference type="ARBA" id="ARBA00023015"/>
    </source>
</evidence>
<dbReference type="Gene3D" id="1.10.260.40">
    <property type="entry name" value="lambda repressor-like DNA-binding domains"/>
    <property type="match status" value="1"/>
</dbReference>
<accession>A0ABR7EI80</accession>